<dbReference type="PANTHER" id="PTHR45138">
    <property type="entry name" value="REGULATORY COMPONENTS OF SENSORY TRANSDUCTION SYSTEM"/>
    <property type="match status" value="1"/>
</dbReference>
<feature type="transmembrane region" description="Helical" evidence="4">
    <location>
        <begin position="69"/>
        <end position="87"/>
    </location>
</feature>
<dbReference type="SMART" id="SM00267">
    <property type="entry name" value="GGDEF"/>
    <property type="match status" value="1"/>
</dbReference>
<comment type="cofactor">
    <cofactor evidence="1">
        <name>Mg(2+)</name>
        <dbReference type="ChEBI" id="CHEBI:18420"/>
    </cofactor>
</comment>
<keyword evidence="4" id="KW-0812">Transmembrane</keyword>
<dbReference type="STRING" id="1129793.GPLA_3889"/>
<reference evidence="7" key="1">
    <citation type="journal article" date="2014" name="Environ. Microbiol.">
        <title>Comparative genomics of the marine bacterial genus Glaciecola reveals the high degree of genomic diversity and genomic characteristic for cold adaptation.</title>
        <authorList>
            <person name="Qin Q.L."/>
            <person name="Xie B.B."/>
            <person name="Yu Y."/>
            <person name="Shu Y.L."/>
            <person name="Rong J.C."/>
            <person name="Zhang Y.J."/>
            <person name="Zhao D.L."/>
            <person name="Chen X.L."/>
            <person name="Zhang X.Y."/>
            <person name="Chen B."/>
            <person name="Zhou B.C."/>
            <person name="Zhang Y.Z."/>
        </authorList>
    </citation>
    <scope>NUCLEOTIDE SEQUENCE [LARGE SCALE GENOMIC DNA]</scope>
    <source>
        <strain evidence="7">LMG 21857</strain>
    </source>
</reference>
<feature type="transmembrane region" description="Helical" evidence="4">
    <location>
        <begin position="140"/>
        <end position="164"/>
    </location>
</feature>
<evidence type="ECO:0000256" key="2">
    <source>
        <dbReference type="ARBA" id="ARBA00012528"/>
    </source>
</evidence>
<proteinExistence type="predicted"/>
<protein>
    <recommendedName>
        <fullName evidence="2">diguanylate cyclase</fullName>
        <ecNumber evidence="2">2.7.7.65</ecNumber>
    </recommendedName>
</protein>
<name>K6YPV5_9ALTE</name>
<accession>K6YPV5</accession>
<dbReference type="InterPro" id="IPR048435">
    <property type="entry name" value="MASE6"/>
</dbReference>
<keyword evidence="7" id="KW-1185">Reference proteome</keyword>
<keyword evidence="4" id="KW-0472">Membrane</keyword>
<dbReference type="Gene3D" id="3.30.70.270">
    <property type="match status" value="1"/>
</dbReference>
<dbReference type="InterPro" id="IPR029787">
    <property type="entry name" value="Nucleotide_cyclase"/>
</dbReference>
<gene>
    <name evidence="6" type="ORF">GPLA_3889</name>
</gene>
<comment type="caution">
    <text evidence="6">The sequence shown here is derived from an EMBL/GenBank/DDBJ whole genome shotgun (WGS) entry which is preliminary data.</text>
</comment>
<evidence type="ECO:0000313" key="6">
    <source>
        <dbReference type="EMBL" id="GAC34769.1"/>
    </source>
</evidence>
<dbReference type="CDD" id="cd01949">
    <property type="entry name" value="GGDEF"/>
    <property type="match status" value="1"/>
</dbReference>
<dbReference type="PANTHER" id="PTHR45138:SF9">
    <property type="entry name" value="DIGUANYLATE CYCLASE DGCM-RELATED"/>
    <property type="match status" value="1"/>
</dbReference>
<dbReference type="EMBL" id="BAER01000115">
    <property type="protein sequence ID" value="GAC34769.1"/>
    <property type="molecule type" value="Genomic_DNA"/>
</dbReference>
<feature type="transmembrane region" description="Helical" evidence="4">
    <location>
        <begin position="39"/>
        <end position="57"/>
    </location>
</feature>
<evidence type="ECO:0000256" key="4">
    <source>
        <dbReference type="SAM" id="Phobius"/>
    </source>
</evidence>
<feature type="domain" description="GGDEF" evidence="5">
    <location>
        <begin position="209"/>
        <end position="342"/>
    </location>
</feature>
<evidence type="ECO:0000256" key="1">
    <source>
        <dbReference type="ARBA" id="ARBA00001946"/>
    </source>
</evidence>
<dbReference type="InterPro" id="IPR050469">
    <property type="entry name" value="Diguanylate_Cyclase"/>
</dbReference>
<evidence type="ECO:0000256" key="3">
    <source>
        <dbReference type="ARBA" id="ARBA00034247"/>
    </source>
</evidence>
<comment type="catalytic activity">
    <reaction evidence="3">
        <text>2 GTP = 3',3'-c-di-GMP + 2 diphosphate</text>
        <dbReference type="Rhea" id="RHEA:24898"/>
        <dbReference type="ChEBI" id="CHEBI:33019"/>
        <dbReference type="ChEBI" id="CHEBI:37565"/>
        <dbReference type="ChEBI" id="CHEBI:58805"/>
        <dbReference type="EC" id="2.7.7.65"/>
    </reaction>
</comment>
<dbReference type="RefSeq" id="WP_007106534.1">
    <property type="nucleotide sequence ID" value="NZ_BAER01000115.1"/>
</dbReference>
<dbReference type="SUPFAM" id="SSF55073">
    <property type="entry name" value="Nucleotide cyclase"/>
    <property type="match status" value="1"/>
</dbReference>
<dbReference type="Proteomes" id="UP000006322">
    <property type="component" value="Unassembled WGS sequence"/>
</dbReference>
<dbReference type="Pfam" id="PF00990">
    <property type="entry name" value="GGDEF"/>
    <property type="match status" value="1"/>
</dbReference>
<feature type="transmembrane region" description="Helical" evidence="4">
    <location>
        <begin position="15"/>
        <end position="33"/>
    </location>
</feature>
<organism evidence="6 7">
    <name type="scientific">Paraglaciecola polaris LMG 21857</name>
    <dbReference type="NCBI Taxonomy" id="1129793"/>
    <lineage>
        <taxon>Bacteria</taxon>
        <taxon>Pseudomonadati</taxon>
        <taxon>Pseudomonadota</taxon>
        <taxon>Gammaproteobacteria</taxon>
        <taxon>Alteromonadales</taxon>
        <taxon>Alteromonadaceae</taxon>
        <taxon>Paraglaciecola</taxon>
    </lineage>
</organism>
<dbReference type="InterPro" id="IPR000160">
    <property type="entry name" value="GGDEF_dom"/>
</dbReference>
<dbReference type="EC" id="2.7.7.65" evidence="2"/>
<dbReference type="GO" id="GO:0052621">
    <property type="term" value="F:diguanylate cyclase activity"/>
    <property type="evidence" value="ECO:0007669"/>
    <property type="project" value="UniProtKB-EC"/>
</dbReference>
<dbReference type="PROSITE" id="PS50887">
    <property type="entry name" value="GGDEF"/>
    <property type="match status" value="1"/>
</dbReference>
<keyword evidence="4" id="KW-1133">Transmembrane helix</keyword>
<dbReference type="NCBIfam" id="TIGR00254">
    <property type="entry name" value="GGDEF"/>
    <property type="match status" value="1"/>
</dbReference>
<dbReference type="FunFam" id="3.30.70.270:FF:000001">
    <property type="entry name" value="Diguanylate cyclase domain protein"/>
    <property type="match status" value="1"/>
</dbReference>
<feature type="transmembrane region" description="Helical" evidence="4">
    <location>
        <begin position="116"/>
        <end position="134"/>
    </location>
</feature>
<evidence type="ECO:0000313" key="7">
    <source>
        <dbReference type="Proteomes" id="UP000006322"/>
    </source>
</evidence>
<dbReference type="Pfam" id="PF20966">
    <property type="entry name" value="MASE6"/>
    <property type="match status" value="1"/>
</dbReference>
<dbReference type="InterPro" id="IPR043128">
    <property type="entry name" value="Rev_trsase/Diguanyl_cyclase"/>
</dbReference>
<feature type="transmembrane region" description="Helical" evidence="4">
    <location>
        <begin position="93"/>
        <end position="109"/>
    </location>
</feature>
<dbReference type="AlphaFoldDB" id="K6YPV5"/>
<sequence length="353" mass="40331">MTDQLVQNIQYRRDVMRVLLIITFIGGCIFSVVNFQRGLWQLALIELVYGLFSLWLWRRILTTEHFQRWVTIYVVPFFIIMIYGLSVPQSSESIFVWILTIPVISYLLMGRKQGFWFSLTFIICGILAYHWRFISTEHNFSLNVAISVNVILSSFLMMTFAHVYEKNREQNEDRLLSLAGTDPLTGLANRMKLNESFHQLSALAARHQDPLTVVLFDLDLFKSINDVHGHAVGDDALRHVANFLQKNTRKSDLLARFGGEEFALLMVATDIDKGHQQVNALRKLLMKTPFTTQKCEIQITLSAGIASFGQDGHDLDNLLDKADKRLYFAKENGRNQVISQDPITANGTGNLKV</sequence>
<evidence type="ECO:0000259" key="5">
    <source>
        <dbReference type="PROSITE" id="PS50887"/>
    </source>
</evidence>